<feature type="transmembrane region" description="Helical" evidence="1">
    <location>
        <begin position="35"/>
        <end position="56"/>
    </location>
</feature>
<keyword evidence="1" id="KW-0472">Membrane</keyword>
<protein>
    <submittedName>
        <fullName evidence="2">Uncharacterized protein</fullName>
    </submittedName>
</protein>
<feature type="transmembrane region" description="Helical" evidence="1">
    <location>
        <begin position="68"/>
        <end position="87"/>
    </location>
</feature>
<dbReference type="AlphaFoldDB" id="A0A3G9JI14"/>
<evidence type="ECO:0000256" key="1">
    <source>
        <dbReference type="SAM" id="Phobius"/>
    </source>
</evidence>
<dbReference type="EMBL" id="AP019309">
    <property type="protein sequence ID" value="BBH28045.1"/>
    <property type="molecule type" value="Genomic_DNA"/>
</dbReference>
<evidence type="ECO:0000313" key="3">
    <source>
        <dbReference type="Proteomes" id="UP000268059"/>
    </source>
</evidence>
<feature type="transmembrane region" description="Helical" evidence="1">
    <location>
        <begin position="12"/>
        <end position="29"/>
    </location>
</feature>
<dbReference type="OrthoDB" id="9985585at2"/>
<sequence length="120" mass="13947">MDDLKKMLRQSQPLFSFVLVILIIVTIVTKNVGYALGWVYGSAIGMLVYFVNIKMVDLIILKKSKWGVLLLMLKLPIYAIGLLPGVYFKLYPLLVTSFLALMLPKYTIYWTTFRERRKHE</sequence>
<proteinExistence type="predicted"/>
<reference evidence="2 3" key="1">
    <citation type="submission" date="2018-11" db="EMBL/GenBank/DDBJ databases">
        <title>Novel Erysipelotrichaceae bacterium isolated from small intestine of a swine.</title>
        <authorList>
            <person name="Kim J.S."/>
            <person name="Choe H."/>
            <person name="Lee Y.R."/>
            <person name="Kim K.M."/>
            <person name="Park D.S."/>
        </authorList>
    </citation>
    <scope>NUCLEOTIDE SEQUENCE [LARGE SCALE GENOMIC DNA]</scope>
    <source>
        <strain evidence="2 3">SG0102</strain>
    </source>
</reference>
<keyword evidence="1" id="KW-1133">Transmembrane helix</keyword>
<organism evidence="2 3">
    <name type="scientific">Intestinibaculum porci</name>
    <dbReference type="NCBI Taxonomy" id="2487118"/>
    <lineage>
        <taxon>Bacteria</taxon>
        <taxon>Bacillati</taxon>
        <taxon>Bacillota</taxon>
        <taxon>Erysipelotrichia</taxon>
        <taxon>Erysipelotrichales</taxon>
        <taxon>Erysipelotrichaceae</taxon>
        <taxon>Intestinibaculum</taxon>
    </lineage>
</organism>
<keyword evidence="3" id="KW-1185">Reference proteome</keyword>
<gene>
    <name evidence="2" type="ORF">SG0102_29790</name>
</gene>
<dbReference type="RefSeq" id="WP_125120716.1">
    <property type="nucleotide sequence ID" value="NZ_AP019309.1"/>
</dbReference>
<keyword evidence="1" id="KW-0812">Transmembrane</keyword>
<dbReference type="InParanoid" id="A0A3G9JI14"/>
<dbReference type="Proteomes" id="UP000268059">
    <property type="component" value="Chromosome"/>
</dbReference>
<accession>A0A3G9JI14</accession>
<feature type="transmembrane region" description="Helical" evidence="1">
    <location>
        <begin position="93"/>
        <end position="113"/>
    </location>
</feature>
<dbReference type="KEGG" id="ebm:SG0102_29790"/>
<name>A0A3G9JI14_9FIRM</name>
<evidence type="ECO:0000313" key="2">
    <source>
        <dbReference type="EMBL" id="BBH28045.1"/>
    </source>
</evidence>